<feature type="domain" description="DSBA-like thioredoxin" evidence="1">
    <location>
        <begin position="3"/>
        <end position="198"/>
    </location>
</feature>
<protein>
    <submittedName>
        <fullName evidence="2">2-hydroxychromene-2-carboxylate isomerase/DsbA-like thioredoxin domain protein</fullName>
    </submittedName>
</protein>
<gene>
    <name evidence="2" type="ORF">Salmuc_03593</name>
</gene>
<dbReference type="PANTHER" id="PTHR13887:SF41">
    <property type="entry name" value="THIOREDOXIN SUPERFAMILY PROTEIN"/>
    <property type="match status" value="1"/>
</dbReference>
<keyword evidence="2" id="KW-0413">Isomerase</keyword>
<dbReference type="eggNOG" id="COG2761">
    <property type="taxonomic scope" value="Bacteria"/>
</dbReference>
<dbReference type="CDD" id="cd03024">
    <property type="entry name" value="DsbA_FrnE"/>
    <property type="match status" value="1"/>
</dbReference>
<accession>S9QFW1</accession>
<organism evidence="2 3">
    <name type="scientific">Salipiger mucosus DSM 16094</name>
    <dbReference type="NCBI Taxonomy" id="1123237"/>
    <lineage>
        <taxon>Bacteria</taxon>
        <taxon>Pseudomonadati</taxon>
        <taxon>Pseudomonadota</taxon>
        <taxon>Alphaproteobacteria</taxon>
        <taxon>Rhodobacterales</taxon>
        <taxon>Roseobacteraceae</taxon>
        <taxon>Salipiger</taxon>
    </lineage>
</organism>
<dbReference type="RefSeq" id="WP_020039240.1">
    <property type="nucleotide sequence ID" value="NZ_KE557280.1"/>
</dbReference>
<dbReference type="Pfam" id="PF01323">
    <property type="entry name" value="DSBA"/>
    <property type="match status" value="1"/>
</dbReference>
<dbReference type="InterPro" id="IPR036249">
    <property type="entry name" value="Thioredoxin-like_sf"/>
</dbReference>
<evidence type="ECO:0000313" key="3">
    <source>
        <dbReference type="Proteomes" id="UP000015347"/>
    </source>
</evidence>
<dbReference type="HOGENOM" id="CLU_069253_0_4_5"/>
<dbReference type="Gene3D" id="3.40.30.10">
    <property type="entry name" value="Glutaredoxin"/>
    <property type="match status" value="1"/>
</dbReference>
<dbReference type="GO" id="GO:0016853">
    <property type="term" value="F:isomerase activity"/>
    <property type="evidence" value="ECO:0007669"/>
    <property type="project" value="UniProtKB-KW"/>
</dbReference>
<name>S9QFW1_9RHOB</name>
<dbReference type="OrthoDB" id="9799122at2"/>
<dbReference type="SUPFAM" id="SSF52833">
    <property type="entry name" value="Thioredoxin-like"/>
    <property type="match status" value="1"/>
</dbReference>
<proteinExistence type="predicted"/>
<dbReference type="EMBL" id="APVH01000039">
    <property type="protein sequence ID" value="EPX78483.1"/>
    <property type="molecule type" value="Genomic_DNA"/>
</dbReference>
<evidence type="ECO:0000313" key="2">
    <source>
        <dbReference type="EMBL" id="EPX78483.1"/>
    </source>
</evidence>
<dbReference type="PANTHER" id="PTHR13887">
    <property type="entry name" value="GLUTATHIONE S-TRANSFERASE KAPPA"/>
    <property type="match status" value="1"/>
</dbReference>
<dbReference type="Proteomes" id="UP000015347">
    <property type="component" value="Unassembled WGS sequence"/>
</dbReference>
<sequence length="214" mass="23501">MVTLDIFSDPICPWCYIGKANLDRALAERPDHGFTIRWRPFMLNPEMSAEGMDRRAYLEAKFGGPEGAEEAYRPVHEQAEQAGIAMNLDAITRTPPTHDAHRLLHWSEIEGVQTAMVSALFRAYFVEGRDIGDAEVLGDLADGCGLDASLIMRLLRSDADRKEIVEMDATARGMGVTAAPTFVVAGRHAVPGAQPPELWTRVIDELRAGADPEA</sequence>
<reference evidence="3" key="1">
    <citation type="journal article" date="2014" name="Stand. Genomic Sci.">
        <title>Genome sequence of the exopolysaccharide-producing Salipiger mucosus type strain (DSM 16094(T)), a moderately halophilic member of the Roseobacter clade.</title>
        <authorList>
            <person name="Riedel T."/>
            <person name="Spring S."/>
            <person name="Fiebig A."/>
            <person name="Petersen J."/>
            <person name="Kyrpides N.C."/>
            <person name="Goker M."/>
            <person name="Klenk H.P."/>
        </authorList>
    </citation>
    <scope>NUCLEOTIDE SEQUENCE [LARGE SCALE GENOMIC DNA]</scope>
    <source>
        <strain evidence="3">DSM 16094</strain>
    </source>
</reference>
<dbReference type="InterPro" id="IPR001853">
    <property type="entry name" value="DSBA-like_thioredoxin_dom"/>
</dbReference>
<dbReference type="AlphaFoldDB" id="S9QFW1"/>
<dbReference type="STRING" id="1123237.Salmuc_03593"/>
<dbReference type="GO" id="GO:0016491">
    <property type="term" value="F:oxidoreductase activity"/>
    <property type="evidence" value="ECO:0007669"/>
    <property type="project" value="InterPro"/>
</dbReference>
<comment type="caution">
    <text evidence="2">The sequence shown here is derived from an EMBL/GenBank/DDBJ whole genome shotgun (WGS) entry which is preliminary data.</text>
</comment>
<keyword evidence="3" id="KW-1185">Reference proteome</keyword>
<evidence type="ECO:0000259" key="1">
    <source>
        <dbReference type="Pfam" id="PF01323"/>
    </source>
</evidence>